<comment type="caution">
    <text evidence="4">The sequence shown here is derived from an EMBL/GenBank/DDBJ whole genome shotgun (WGS) entry which is preliminary data.</text>
</comment>
<keyword evidence="5" id="KW-1185">Reference proteome</keyword>
<dbReference type="PROSITE" id="PS51668">
    <property type="entry name" value="TSAA_2"/>
    <property type="match status" value="1"/>
</dbReference>
<gene>
    <name evidence="4" type="ORF">ADN01_14930</name>
</gene>
<organism evidence="4 5">
    <name type="scientific">Levilinea saccharolytica</name>
    <dbReference type="NCBI Taxonomy" id="229921"/>
    <lineage>
        <taxon>Bacteria</taxon>
        <taxon>Bacillati</taxon>
        <taxon>Chloroflexota</taxon>
        <taxon>Anaerolineae</taxon>
        <taxon>Anaerolineales</taxon>
        <taxon>Anaerolineaceae</taxon>
        <taxon>Levilinea</taxon>
    </lineage>
</organism>
<dbReference type="InterPro" id="IPR040372">
    <property type="entry name" value="YaeB-like"/>
</dbReference>
<name>A0A0P6X8M6_9CHLR</name>
<dbReference type="OrthoDB" id="9799092at2"/>
<dbReference type="GO" id="GO:0032259">
    <property type="term" value="P:methylation"/>
    <property type="evidence" value="ECO:0007669"/>
    <property type="project" value="UniProtKB-KW"/>
</dbReference>
<dbReference type="PANTHER" id="PTHR12818:SF0">
    <property type="entry name" value="TRNA (ADENINE(37)-N6)-METHYLTRANSFERASE"/>
    <property type="match status" value="1"/>
</dbReference>
<dbReference type="SUPFAM" id="SSF118196">
    <property type="entry name" value="YaeB-like"/>
    <property type="match status" value="1"/>
</dbReference>
<evidence type="ECO:0000313" key="4">
    <source>
        <dbReference type="EMBL" id="KPL78487.1"/>
    </source>
</evidence>
<sequence>MTNPTMVVSPVGAIRAQDGQFAVQVDAAFRPALKGLEGFSYVQVLWWSHWLDQPEMRRVLMCEQPYVKGPAELGIFATRSPLRPNPICLSAAPVMRVDVEEGLIVLGYIDAEDGTPVLDIKPYSPSSDRVRAVSVPAWCAHWPMWFEDSGEFDWAGEFVNAR</sequence>
<evidence type="ECO:0000259" key="3">
    <source>
        <dbReference type="PROSITE" id="PS51668"/>
    </source>
</evidence>
<dbReference type="GO" id="GO:0008168">
    <property type="term" value="F:methyltransferase activity"/>
    <property type="evidence" value="ECO:0007669"/>
    <property type="project" value="UniProtKB-KW"/>
</dbReference>
<accession>A0A0P6X8M6</accession>
<evidence type="ECO:0000256" key="1">
    <source>
        <dbReference type="ARBA" id="ARBA00022691"/>
    </source>
</evidence>
<dbReference type="Proteomes" id="UP000050501">
    <property type="component" value="Unassembled WGS sequence"/>
</dbReference>
<dbReference type="PANTHER" id="PTHR12818">
    <property type="entry name" value="TRNA (ADENINE(37)-N6)-METHYLTRANSFERASE"/>
    <property type="match status" value="1"/>
</dbReference>
<keyword evidence="1" id="KW-0949">S-adenosyl-L-methionine</keyword>
<dbReference type="InterPro" id="IPR036414">
    <property type="entry name" value="YaeB_N_sf"/>
</dbReference>
<proteinExistence type="inferred from homology"/>
<dbReference type="STRING" id="229921.ADN01_14930"/>
<dbReference type="InterPro" id="IPR023370">
    <property type="entry name" value="TrmO-like_N"/>
</dbReference>
<dbReference type="CDD" id="cd09281">
    <property type="entry name" value="UPF0066"/>
    <property type="match status" value="1"/>
</dbReference>
<dbReference type="PATRIC" id="fig|229921.5.peg.988"/>
<dbReference type="Pfam" id="PF01980">
    <property type="entry name" value="TrmO_N"/>
    <property type="match status" value="1"/>
</dbReference>
<dbReference type="Gene3D" id="2.40.30.70">
    <property type="entry name" value="YaeB-like"/>
    <property type="match status" value="1"/>
</dbReference>
<dbReference type="RefSeq" id="WP_062418830.1">
    <property type="nucleotide sequence ID" value="NZ_DF967974.1"/>
</dbReference>
<evidence type="ECO:0000256" key="2">
    <source>
        <dbReference type="ARBA" id="ARBA00033753"/>
    </source>
</evidence>
<feature type="domain" description="TsaA-like" evidence="3">
    <location>
        <begin position="8"/>
        <end position="132"/>
    </location>
</feature>
<evidence type="ECO:0000313" key="5">
    <source>
        <dbReference type="Proteomes" id="UP000050501"/>
    </source>
</evidence>
<keyword evidence="4" id="KW-0808">Transferase</keyword>
<dbReference type="InterPro" id="IPR036413">
    <property type="entry name" value="YaeB-like_sf"/>
</dbReference>
<protein>
    <submittedName>
        <fullName evidence="4">Methyltransferase</fullName>
    </submittedName>
</protein>
<dbReference type="AlphaFoldDB" id="A0A0P6X8M6"/>
<dbReference type="EMBL" id="LGCM01000055">
    <property type="protein sequence ID" value="KPL78487.1"/>
    <property type="molecule type" value="Genomic_DNA"/>
</dbReference>
<comment type="similarity">
    <text evidence="2">Belongs to the tRNA methyltransferase O family.</text>
</comment>
<reference evidence="4 5" key="1">
    <citation type="submission" date="2015-07" db="EMBL/GenBank/DDBJ databases">
        <title>Genome sequence of Levilinea saccharolytica DSM 16555.</title>
        <authorList>
            <person name="Hemp J."/>
            <person name="Ward L.M."/>
            <person name="Pace L.A."/>
            <person name="Fischer W.W."/>
        </authorList>
    </citation>
    <scope>NUCLEOTIDE SEQUENCE [LARGE SCALE GENOMIC DNA]</scope>
    <source>
        <strain evidence="4 5">KIBI-1</strain>
    </source>
</reference>
<keyword evidence="4" id="KW-0489">Methyltransferase</keyword>